<dbReference type="Pfam" id="PF09485">
    <property type="entry name" value="CRISPR_Cse2"/>
    <property type="match status" value="1"/>
</dbReference>
<evidence type="ECO:0000313" key="2">
    <source>
        <dbReference type="Proteomes" id="UP000295680"/>
    </source>
</evidence>
<gene>
    <name evidence="1" type="ORF">EV192_1021025</name>
</gene>
<dbReference type="Proteomes" id="UP000295680">
    <property type="component" value="Unassembled WGS sequence"/>
</dbReference>
<dbReference type="InterPro" id="IPR013382">
    <property type="entry name" value="CRISPR-assoc_prot_Cse2"/>
</dbReference>
<keyword evidence="2" id="KW-1185">Reference proteome</keyword>
<sequence>MSDPVVSRRAEYIKYLHGLDAGLRSFHPKRVSEARRTLACLRNSFVEGRQLQGYEIVFQQNPPDDDAEQETWLLVGGLFALHPLVWRATKGPRSLGASMGKLSKKLVNNSSVGRRFTQLLAKDRHTLPYHLRQAIRLLSAHDIPVHYGQLLDDLVVVLGRDYRGDRASKVRLKWAREFHMPVSEDTGEPSTTEPPENTA</sequence>
<dbReference type="NCBIfam" id="TIGR02548">
    <property type="entry name" value="casB_cse2"/>
    <property type="match status" value="1"/>
</dbReference>
<dbReference type="EMBL" id="SLWS01000002">
    <property type="protein sequence ID" value="TCO62885.1"/>
    <property type="molecule type" value="Genomic_DNA"/>
</dbReference>
<dbReference type="OrthoDB" id="4808431at2"/>
<protein>
    <submittedName>
        <fullName evidence="1">CRISPR system Cascade subunit CasB</fullName>
    </submittedName>
</protein>
<dbReference type="AlphaFoldDB" id="A0A4R2K912"/>
<dbReference type="CDD" id="cd09731">
    <property type="entry name" value="Cse2_I-E"/>
    <property type="match status" value="1"/>
</dbReference>
<dbReference type="RefSeq" id="WP_132114984.1">
    <property type="nucleotide sequence ID" value="NZ_SLWS01000002.1"/>
</dbReference>
<proteinExistence type="predicted"/>
<dbReference type="Gene3D" id="1.10.520.40">
    <property type="entry name" value="CRISPR-associated protein Cse2"/>
    <property type="match status" value="1"/>
</dbReference>
<dbReference type="InterPro" id="IPR038287">
    <property type="entry name" value="Cse2_sf"/>
</dbReference>
<evidence type="ECO:0000313" key="1">
    <source>
        <dbReference type="EMBL" id="TCO62885.1"/>
    </source>
</evidence>
<comment type="caution">
    <text evidence="1">The sequence shown here is derived from an EMBL/GenBank/DDBJ whole genome shotgun (WGS) entry which is preliminary data.</text>
</comment>
<reference evidence="1 2" key="1">
    <citation type="submission" date="2019-03" db="EMBL/GenBank/DDBJ databases">
        <title>Genomic Encyclopedia of Type Strains, Phase IV (KMG-IV): sequencing the most valuable type-strain genomes for metagenomic binning, comparative biology and taxonomic classification.</title>
        <authorList>
            <person name="Goeker M."/>
        </authorList>
    </citation>
    <scope>NUCLEOTIDE SEQUENCE [LARGE SCALE GENOMIC DNA]</scope>
    <source>
        <strain evidence="1 2">DSM 45934</strain>
    </source>
</reference>
<name>A0A4R2K912_9PSEU</name>
<organism evidence="1 2">
    <name type="scientific">Actinocrispum wychmicini</name>
    <dbReference type="NCBI Taxonomy" id="1213861"/>
    <lineage>
        <taxon>Bacteria</taxon>
        <taxon>Bacillati</taxon>
        <taxon>Actinomycetota</taxon>
        <taxon>Actinomycetes</taxon>
        <taxon>Pseudonocardiales</taxon>
        <taxon>Pseudonocardiaceae</taxon>
        <taxon>Actinocrispum</taxon>
    </lineage>
</organism>
<accession>A0A4R2K912</accession>